<dbReference type="FunFam" id="2.60.40.10:FF:000057">
    <property type="entry name" value="neural cell adhesion molecule L1"/>
    <property type="match status" value="1"/>
</dbReference>
<keyword evidence="2" id="KW-1015">Disulfide bond</keyword>
<dbReference type="CDD" id="cd00063">
    <property type="entry name" value="FN3"/>
    <property type="match status" value="1"/>
</dbReference>
<dbReference type="SUPFAM" id="SSF48726">
    <property type="entry name" value="Immunoglobulin"/>
    <property type="match status" value="1"/>
</dbReference>
<dbReference type="GO" id="GO:0098632">
    <property type="term" value="F:cell-cell adhesion mediator activity"/>
    <property type="evidence" value="ECO:0007669"/>
    <property type="project" value="TreeGrafter"/>
</dbReference>
<evidence type="ECO:0000313" key="6">
    <source>
        <dbReference type="Proteomes" id="UP000535403"/>
    </source>
</evidence>
<dbReference type="Pfam" id="PF00041">
    <property type="entry name" value="fn3"/>
    <property type="match status" value="1"/>
</dbReference>
<dbReference type="GO" id="GO:0005886">
    <property type="term" value="C:plasma membrane"/>
    <property type="evidence" value="ECO:0007669"/>
    <property type="project" value="TreeGrafter"/>
</dbReference>
<dbReference type="InterPro" id="IPR036116">
    <property type="entry name" value="FN3_sf"/>
</dbReference>
<evidence type="ECO:0000259" key="4">
    <source>
        <dbReference type="PROSITE" id="PS50853"/>
    </source>
</evidence>
<dbReference type="SMART" id="SM00060">
    <property type="entry name" value="FN3"/>
    <property type="match status" value="1"/>
</dbReference>
<keyword evidence="1" id="KW-0130">Cell adhesion</keyword>
<dbReference type="Gene3D" id="2.60.40.10">
    <property type="entry name" value="Immunoglobulins"/>
    <property type="match status" value="1"/>
</dbReference>
<name>A0A7L3X8N0_9AVES</name>
<feature type="domain" description="Fibronectin type-III" evidence="4">
    <location>
        <begin position="51"/>
        <end position="143"/>
    </location>
</feature>
<dbReference type="PROSITE" id="PS50853">
    <property type="entry name" value="FN3"/>
    <property type="match status" value="1"/>
</dbReference>
<dbReference type="AlphaFoldDB" id="A0A7L3X8N0"/>
<accession>A0A7L3X8N0</accession>
<dbReference type="SUPFAM" id="SSF49265">
    <property type="entry name" value="Fibronectin type III"/>
    <property type="match status" value="1"/>
</dbReference>
<dbReference type="Proteomes" id="UP000535403">
    <property type="component" value="Unassembled WGS sequence"/>
</dbReference>
<dbReference type="InterPro" id="IPR013783">
    <property type="entry name" value="Ig-like_fold"/>
</dbReference>
<proteinExistence type="predicted"/>
<feature type="non-terminal residue" evidence="5">
    <location>
        <position position="143"/>
    </location>
</feature>
<dbReference type="PANTHER" id="PTHR44170">
    <property type="entry name" value="PROTEIN SIDEKICK"/>
    <property type="match status" value="1"/>
</dbReference>
<gene>
    <name evidence="5" type="primary">Ngca_0</name>
    <name evidence="5" type="ORF">CALBOR_R15390</name>
</gene>
<keyword evidence="3" id="KW-0393">Immunoglobulin domain</keyword>
<dbReference type="GO" id="GO:0007411">
    <property type="term" value="P:axon guidance"/>
    <property type="evidence" value="ECO:0007669"/>
    <property type="project" value="TreeGrafter"/>
</dbReference>
<dbReference type="GO" id="GO:0030424">
    <property type="term" value="C:axon"/>
    <property type="evidence" value="ECO:0007669"/>
    <property type="project" value="TreeGrafter"/>
</dbReference>
<protein>
    <submittedName>
        <fullName evidence="5">NGCA protein</fullName>
    </submittedName>
</protein>
<dbReference type="PANTHER" id="PTHR44170:SF44">
    <property type="entry name" value="L1 CELL ADHESION MOLECULE"/>
    <property type="match status" value="1"/>
</dbReference>
<organism evidence="5 6">
    <name type="scientific">Calonectris borealis</name>
    <name type="common">Cory's shearwater</name>
    <dbReference type="NCBI Taxonomy" id="1323832"/>
    <lineage>
        <taxon>Eukaryota</taxon>
        <taxon>Metazoa</taxon>
        <taxon>Chordata</taxon>
        <taxon>Craniata</taxon>
        <taxon>Vertebrata</taxon>
        <taxon>Euteleostomi</taxon>
        <taxon>Archelosauria</taxon>
        <taxon>Archosauria</taxon>
        <taxon>Dinosauria</taxon>
        <taxon>Saurischia</taxon>
        <taxon>Theropoda</taxon>
        <taxon>Coelurosauria</taxon>
        <taxon>Aves</taxon>
        <taxon>Neognathae</taxon>
        <taxon>Neoaves</taxon>
        <taxon>Aequornithes</taxon>
        <taxon>Procellariiformes</taxon>
        <taxon>Procellariidae</taxon>
        <taxon>Calonectris</taxon>
    </lineage>
</organism>
<comment type="caution">
    <text evidence="5">The sequence shown here is derived from an EMBL/GenBank/DDBJ whole genome shotgun (WGS) entry which is preliminary data.</text>
</comment>
<keyword evidence="6" id="KW-1185">Reference proteome</keyword>
<sequence>PPPHRYSLTGDTLTVAGVDYADQGTFSCRAWTLLDAVEAEAQLRVVGRPGPVRELQVLEVGERQVRLTWTPGDEHNSPVEKFVVEEEEGIFAPGRFVERLTVPGEQPWAPLTLSPYGRYRFRVLAANAYGRGEPSAPSAPIST</sequence>
<dbReference type="InterPro" id="IPR036179">
    <property type="entry name" value="Ig-like_dom_sf"/>
</dbReference>
<dbReference type="EMBL" id="VZUG01003525">
    <property type="protein sequence ID" value="NXV85512.1"/>
    <property type="molecule type" value="Genomic_DNA"/>
</dbReference>
<evidence type="ECO:0000256" key="1">
    <source>
        <dbReference type="ARBA" id="ARBA00022889"/>
    </source>
</evidence>
<evidence type="ECO:0000256" key="3">
    <source>
        <dbReference type="ARBA" id="ARBA00023319"/>
    </source>
</evidence>
<reference evidence="5 6" key="1">
    <citation type="submission" date="2019-09" db="EMBL/GenBank/DDBJ databases">
        <title>Bird 10,000 Genomes (B10K) Project - Family phase.</title>
        <authorList>
            <person name="Zhang G."/>
        </authorList>
    </citation>
    <scope>NUCLEOTIDE SEQUENCE [LARGE SCALE GENOMIC DNA]</scope>
    <source>
        <strain evidence="5">OUT-0025</strain>
        <tissue evidence="5">Blood</tissue>
    </source>
</reference>
<dbReference type="GO" id="GO:0007420">
    <property type="term" value="P:brain development"/>
    <property type="evidence" value="ECO:0007669"/>
    <property type="project" value="TreeGrafter"/>
</dbReference>
<dbReference type="InterPro" id="IPR003961">
    <property type="entry name" value="FN3_dom"/>
</dbReference>
<evidence type="ECO:0000313" key="5">
    <source>
        <dbReference type="EMBL" id="NXV85512.1"/>
    </source>
</evidence>
<feature type="non-terminal residue" evidence="5">
    <location>
        <position position="1"/>
    </location>
</feature>
<evidence type="ECO:0000256" key="2">
    <source>
        <dbReference type="ARBA" id="ARBA00023157"/>
    </source>
</evidence>